<reference evidence="1" key="2">
    <citation type="journal article" date="2022" name="Microbiol. Resour. Announc.">
        <title>Metagenome Sequencing to Explore Phylogenomics of Terrestrial Cyanobacteria.</title>
        <authorList>
            <person name="Ward R.D."/>
            <person name="Stajich J.E."/>
            <person name="Johansen J.R."/>
            <person name="Huntemann M."/>
            <person name="Clum A."/>
            <person name="Foster B."/>
            <person name="Foster B."/>
            <person name="Roux S."/>
            <person name="Palaniappan K."/>
            <person name="Varghese N."/>
            <person name="Mukherjee S."/>
            <person name="Reddy T.B.K."/>
            <person name="Daum C."/>
            <person name="Copeland A."/>
            <person name="Chen I.A."/>
            <person name="Ivanova N.N."/>
            <person name="Kyrpides N.C."/>
            <person name="Shapiro N."/>
            <person name="Eloe-Fadrosh E.A."/>
            <person name="Pietrasiak N."/>
        </authorList>
    </citation>
    <scope>NUCLEOTIDE SEQUENCE</scope>
    <source>
        <strain evidence="1">HA4357-MV3</strain>
    </source>
</reference>
<protein>
    <submittedName>
        <fullName evidence="1">Uncharacterized protein</fullName>
    </submittedName>
</protein>
<dbReference type="Pfam" id="PF21826">
    <property type="entry name" value="DUF6887"/>
    <property type="match status" value="1"/>
</dbReference>
<dbReference type="InterPro" id="IPR054053">
    <property type="entry name" value="DUF6887"/>
</dbReference>
<accession>A0A9E3HDR2</accession>
<evidence type="ECO:0000313" key="1">
    <source>
        <dbReference type="EMBL" id="MBW4435361.1"/>
    </source>
</evidence>
<comment type="caution">
    <text evidence="1">The sequence shown here is derived from an EMBL/GenBank/DDBJ whole genome shotgun (WGS) entry which is preliminary data.</text>
</comment>
<dbReference type="AlphaFoldDB" id="A0A9E3HDR2"/>
<evidence type="ECO:0000313" key="2">
    <source>
        <dbReference type="Proteomes" id="UP000813215"/>
    </source>
</evidence>
<dbReference type="EMBL" id="JAHHHW010000164">
    <property type="protein sequence ID" value="MBW4435361.1"/>
    <property type="molecule type" value="Genomic_DNA"/>
</dbReference>
<organism evidence="1 2">
    <name type="scientific">Pelatocladus maniniholoensis HA4357-MV3</name>
    <dbReference type="NCBI Taxonomy" id="1117104"/>
    <lineage>
        <taxon>Bacteria</taxon>
        <taxon>Bacillati</taxon>
        <taxon>Cyanobacteriota</taxon>
        <taxon>Cyanophyceae</taxon>
        <taxon>Nostocales</taxon>
        <taxon>Nostocaceae</taxon>
        <taxon>Pelatocladus</taxon>
    </lineage>
</organism>
<name>A0A9E3HDR2_9NOST</name>
<proteinExistence type="predicted"/>
<gene>
    <name evidence="1" type="ORF">KME28_27545</name>
</gene>
<dbReference type="Proteomes" id="UP000813215">
    <property type="component" value="Unassembled WGS sequence"/>
</dbReference>
<reference evidence="1" key="1">
    <citation type="submission" date="2021-05" db="EMBL/GenBank/DDBJ databases">
        <authorList>
            <person name="Pietrasiak N."/>
            <person name="Ward R."/>
            <person name="Stajich J.E."/>
            <person name="Kurbessoian T."/>
        </authorList>
    </citation>
    <scope>NUCLEOTIDE SEQUENCE</scope>
    <source>
        <strain evidence="1">HA4357-MV3</strain>
    </source>
</reference>
<sequence>MTKPNFVTMTKSELKHYLLEHRNDTEAFYALMDKINAEPNQKFYTVDEADILENLIETKRNSKDNL</sequence>